<feature type="domain" description="NlpC/P60" evidence="8">
    <location>
        <begin position="103"/>
        <end position="238"/>
    </location>
</feature>
<dbReference type="InterPro" id="IPR028090">
    <property type="entry name" value="JAB_dom_prok"/>
</dbReference>
<dbReference type="Pfam" id="PF00877">
    <property type="entry name" value="NLPC_P60"/>
    <property type="match status" value="1"/>
</dbReference>
<keyword evidence="4" id="KW-0378">Hydrolase</keyword>
<dbReference type="InterPro" id="IPR000064">
    <property type="entry name" value="NLP_P60_dom"/>
</dbReference>
<dbReference type="CDD" id="cd08073">
    <property type="entry name" value="MPN_NLPC_P60"/>
    <property type="match status" value="1"/>
</dbReference>
<name>C3X904_OXAFO</name>
<dbReference type="InterPro" id="IPR051929">
    <property type="entry name" value="VirAsm_ModProt"/>
</dbReference>
<dbReference type="Gene3D" id="3.40.140.10">
    <property type="entry name" value="Cytidine Deaminase, domain 2"/>
    <property type="match status" value="1"/>
</dbReference>
<evidence type="ECO:0000256" key="4">
    <source>
        <dbReference type="ARBA" id="ARBA00022801"/>
    </source>
</evidence>
<evidence type="ECO:0000256" key="2">
    <source>
        <dbReference type="ARBA" id="ARBA00022670"/>
    </source>
</evidence>
<dbReference type="Pfam" id="PF14464">
    <property type="entry name" value="Prok-JAB"/>
    <property type="match status" value="1"/>
</dbReference>
<proteinExistence type="inferred from homology"/>
<dbReference type="GO" id="GO:0008234">
    <property type="term" value="F:cysteine-type peptidase activity"/>
    <property type="evidence" value="ECO:0007669"/>
    <property type="project" value="UniProtKB-KW"/>
</dbReference>
<dbReference type="eggNOG" id="COG0791">
    <property type="taxonomic scope" value="Bacteria"/>
</dbReference>
<evidence type="ECO:0000256" key="5">
    <source>
        <dbReference type="ARBA" id="ARBA00022807"/>
    </source>
</evidence>
<dbReference type="Proteomes" id="UP000005089">
    <property type="component" value="Unassembled WGS sequence"/>
</dbReference>
<dbReference type="EMBL" id="GG658170">
    <property type="protein sequence ID" value="EEO29680.1"/>
    <property type="molecule type" value="Genomic_DNA"/>
</dbReference>
<evidence type="ECO:0000256" key="6">
    <source>
        <dbReference type="ARBA" id="ARBA00022833"/>
    </source>
</evidence>
<dbReference type="GO" id="GO:0008235">
    <property type="term" value="F:metalloexopeptidase activity"/>
    <property type="evidence" value="ECO:0007669"/>
    <property type="project" value="TreeGrafter"/>
</dbReference>
<keyword evidence="5" id="KW-0788">Thiol protease</keyword>
<keyword evidence="6" id="KW-0862">Zinc</keyword>
<dbReference type="GO" id="GO:0008270">
    <property type="term" value="F:zinc ion binding"/>
    <property type="evidence" value="ECO:0007669"/>
    <property type="project" value="TreeGrafter"/>
</dbReference>
<evidence type="ECO:0000313" key="10">
    <source>
        <dbReference type="Proteomes" id="UP000005089"/>
    </source>
</evidence>
<keyword evidence="3" id="KW-0479">Metal-binding</keyword>
<dbReference type="PANTHER" id="PTHR34858">
    <property type="entry name" value="CYSO-CYSTEINE PEPTIDASE"/>
    <property type="match status" value="1"/>
</dbReference>
<dbReference type="STRING" id="847.BRW83_1521"/>
<evidence type="ECO:0000259" key="8">
    <source>
        <dbReference type="PROSITE" id="PS51935"/>
    </source>
</evidence>
<keyword evidence="7" id="KW-0482">Metalloprotease</keyword>
<evidence type="ECO:0000256" key="7">
    <source>
        <dbReference type="ARBA" id="ARBA00023049"/>
    </source>
</evidence>
<keyword evidence="10" id="KW-1185">Reference proteome</keyword>
<dbReference type="PROSITE" id="PS51935">
    <property type="entry name" value="NLPC_P60"/>
    <property type="match status" value="1"/>
</dbReference>
<keyword evidence="2" id="KW-0645">Protease</keyword>
<dbReference type="eggNOG" id="COG1310">
    <property type="taxonomic scope" value="Bacteria"/>
</dbReference>
<evidence type="ECO:0000256" key="1">
    <source>
        <dbReference type="ARBA" id="ARBA00007074"/>
    </source>
</evidence>
<dbReference type="AlphaFoldDB" id="C3X904"/>
<comment type="similarity">
    <text evidence="1">Belongs to the peptidase C40 family.</text>
</comment>
<dbReference type="GO" id="GO:0006508">
    <property type="term" value="P:proteolysis"/>
    <property type="evidence" value="ECO:0007669"/>
    <property type="project" value="UniProtKB-KW"/>
</dbReference>
<dbReference type="Gene3D" id="3.90.1720.10">
    <property type="entry name" value="endopeptidase domain like (from Nostoc punctiforme)"/>
    <property type="match status" value="1"/>
</dbReference>
<dbReference type="InterPro" id="IPR038765">
    <property type="entry name" value="Papain-like_cys_pep_sf"/>
</dbReference>
<dbReference type="SUPFAM" id="SSF54001">
    <property type="entry name" value="Cysteine proteinases"/>
    <property type="match status" value="1"/>
</dbReference>
<organism evidence="9 10">
    <name type="scientific">Oxalobacter formigenes OXCC13</name>
    <dbReference type="NCBI Taxonomy" id="556269"/>
    <lineage>
        <taxon>Bacteria</taxon>
        <taxon>Pseudomonadati</taxon>
        <taxon>Pseudomonadota</taxon>
        <taxon>Betaproteobacteria</taxon>
        <taxon>Burkholderiales</taxon>
        <taxon>Oxalobacteraceae</taxon>
        <taxon>Oxalobacter</taxon>
    </lineage>
</organism>
<accession>C3X904</accession>
<dbReference type="RefSeq" id="WP_005880334.1">
    <property type="nucleotide sequence ID" value="NZ_CP019430.1"/>
</dbReference>
<dbReference type="GeneID" id="77135383"/>
<dbReference type="OrthoDB" id="1494599at2"/>
<dbReference type="HOGENOM" id="CLU_071796_0_1_4"/>
<evidence type="ECO:0000256" key="3">
    <source>
        <dbReference type="ARBA" id="ARBA00022723"/>
    </source>
</evidence>
<evidence type="ECO:0000313" key="9">
    <source>
        <dbReference type="EMBL" id="EEO29680.1"/>
    </source>
</evidence>
<dbReference type="SUPFAM" id="SSF102712">
    <property type="entry name" value="JAB1/MPN domain"/>
    <property type="match status" value="1"/>
</dbReference>
<sequence>MTPQTIDAIRKHAEKEFPKEACGLLCIIRGREKYLPCRNMAGNDEQFILSCQDYANAEEKGEILAVVHSHPNVPAIPSEADKTACEASGLTWHIVHVSDEEGKPIADDIVSFEPCGYEAPLVGREFSHGVNDCYQLIRDWYARERGIVLKNFDRTEGWWERGEDLYMKHYADAGFYPVHGELEEGDVILMQVRAYEANHAAIYLGEGMMLHHLYGRLSSRDVYGGYWKDVTRAVVRYGDEQ</sequence>
<protein>
    <submittedName>
        <fullName evidence="9">NlpC/P60 family protein</fullName>
    </submittedName>
</protein>
<reference evidence="9 10" key="1">
    <citation type="submission" date="2009-02" db="EMBL/GenBank/DDBJ databases">
        <title>The Genome Sequence of Oxalobacter formigenes OXCC13.</title>
        <authorList>
            <consortium name="The Broad Institute Genome Sequencing Platform"/>
            <person name="Ward D."/>
            <person name="Young S.K."/>
            <person name="Kodira C.D."/>
            <person name="Zeng Q."/>
            <person name="Koehrsen M."/>
            <person name="Alvarado L."/>
            <person name="Berlin A."/>
            <person name="Borenstein D."/>
            <person name="Chen Z."/>
            <person name="Engels R."/>
            <person name="Freedman E."/>
            <person name="Gellesch M."/>
            <person name="Goldberg J."/>
            <person name="Griggs A."/>
            <person name="Gujja S."/>
            <person name="Heiman D."/>
            <person name="Hepburn T."/>
            <person name="Howarth C."/>
            <person name="Jen D."/>
            <person name="Larson L."/>
            <person name="Lewis B."/>
            <person name="Mehta T."/>
            <person name="Park D."/>
            <person name="Pearson M."/>
            <person name="Roberts A."/>
            <person name="Saif S."/>
            <person name="Shea T."/>
            <person name="Shenoy N."/>
            <person name="Sisk P."/>
            <person name="Stolte C."/>
            <person name="Sykes S."/>
            <person name="Walk T."/>
            <person name="White J."/>
            <person name="Yandava C."/>
            <person name="Allison M.J."/>
            <person name="Lander E."/>
            <person name="Nusbaum C."/>
            <person name="Galagan J."/>
            <person name="Birren B."/>
        </authorList>
    </citation>
    <scope>NUCLEOTIDE SEQUENCE [LARGE SCALE GENOMIC DNA]</scope>
    <source>
        <strain evidence="9 10">OXCC13</strain>
    </source>
</reference>
<gene>
    <name evidence="9" type="ORF">OFBG_00708</name>
</gene>
<dbReference type="PANTHER" id="PTHR34858:SF1">
    <property type="entry name" value="CYSO-CYSTEINE PEPTIDASE"/>
    <property type="match status" value="1"/>
</dbReference>